<keyword evidence="2" id="KW-0808">Transferase</keyword>
<gene>
    <name evidence="4" type="ORF">OM074_16375</name>
</gene>
<dbReference type="GO" id="GO:0006396">
    <property type="term" value="P:RNA processing"/>
    <property type="evidence" value="ECO:0007669"/>
    <property type="project" value="InterPro"/>
</dbReference>
<dbReference type="InterPro" id="IPR029028">
    <property type="entry name" value="Alpha/beta_knot_MTases"/>
</dbReference>
<dbReference type="Proteomes" id="UP001207408">
    <property type="component" value="Unassembled WGS sequence"/>
</dbReference>
<evidence type="ECO:0000259" key="3">
    <source>
        <dbReference type="Pfam" id="PF00588"/>
    </source>
</evidence>
<proteinExistence type="predicted"/>
<dbReference type="Pfam" id="PF00588">
    <property type="entry name" value="SpoU_methylase"/>
    <property type="match status" value="1"/>
</dbReference>
<dbReference type="PANTHER" id="PTHR46429">
    <property type="entry name" value="23S RRNA (GUANOSINE-2'-O-)-METHYLTRANSFERASE RLMB"/>
    <property type="match status" value="1"/>
</dbReference>
<evidence type="ECO:0000313" key="5">
    <source>
        <dbReference type="Proteomes" id="UP001207408"/>
    </source>
</evidence>
<dbReference type="GO" id="GO:0005829">
    <property type="term" value="C:cytosol"/>
    <property type="evidence" value="ECO:0007669"/>
    <property type="project" value="TreeGrafter"/>
</dbReference>
<protein>
    <submittedName>
        <fullName evidence="4">TrmH family RNA methyltransferase</fullName>
    </submittedName>
</protein>
<dbReference type="InterPro" id="IPR001537">
    <property type="entry name" value="SpoU_MeTrfase"/>
</dbReference>
<dbReference type="GO" id="GO:0032259">
    <property type="term" value="P:methylation"/>
    <property type="evidence" value="ECO:0007669"/>
    <property type="project" value="UniProtKB-KW"/>
</dbReference>
<keyword evidence="1 4" id="KW-0489">Methyltransferase</keyword>
<reference evidence="4" key="1">
    <citation type="submission" date="2022-10" db="EMBL/GenBank/DDBJ databases">
        <authorList>
            <person name="Yu W.X."/>
        </authorList>
    </citation>
    <scope>NUCLEOTIDE SEQUENCE</scope>
    <source>
        <strain evidence="4">D04</strain>
    </source>
</reference>
<dbReference type="AlphaFoldDB" id="A0AAE3MGA5"/>
<name>A0AAE3MGA5_9BACT</name>
<dbReference type="GO" id="GO:0003723">
    <property type="term" value="F:RNA binding"/>
    <property type="evidence" value="ECO:0007669"/>
    <property type="project" value="InterPro"/>
</dbReference>
<dbReference type="EMBL" id="JAPDPI010000040">
    <property type="protein sequence ID" value="MCW3807214.1"/>
    <property type="molecule type" value="Genomic_DNA"/>
</dbReference>
<dbReference type="RefSeq" id="WP_301201397.1">
    <property type="nucleotide sequence ID" value="NZ_JAPDPI010000040.1"/>
</dbReference>
<sequence length="171" mass="18808">MKNKSTKSSLLFETREYSLGNEGPIIVAYQLKSPENMGHIIRLASNFGCRKVIFVGDELSVRASKIKKVAGAAQGQVEWSFVSEDCWMDSIDAGYELVAIETADNSNNIFLSNLKGKVAFLLGNEIYGLADELVQKCSQAVHIPMVGAIKSMNVSHACGVAMYEWVRQNLI</sequence>
<comment type="caution">
    <text evidence="4">The sequence shown here is derived from an EMBL/GenBank/DDBJ whole genome shotgun (WGS) entry which is preliminary data.</text>
</comment>
<accession>A0AAE3MGA5</accession>
<evidence type="ECO:0000256" key="2">
    <source>
        <dbReference type="ARBA" id="ARBA00022679"/>
    </source>
</evidence>
<dbReference type="InterPro" id="IPR004441">
    <property type="entry name" value="rRNA_MeTrfase_TrmH"/>
</dbReference>
<keyword evidence="5" id="KW-1185">Reference proteome</keyword>
<feature type="domain" description="tRNA/rRNA methyltransferase SpoU type" evidence="3">
    <location>
        <begin position="25"/>
        <end position="163"/>
    </location>
</feature>
<dbReference type="GO" id="GO:0008173">
    <property type="term" value="F:RNA methyltransferase activity"/>
    <property type="evidence" value="ECO:0007669"/>
    <property type="project" value="InterPro"/>
</dbReference>
<dbReference type="Gene3D" id="3.40.1280.10">
    <property type="match status" value="1"/>
</dbReference>
<evidence type="ECO:0000256" key="1">
    <source>
        <dbReference type="ARBA" id="ARBA00022603"/>
    </source>
</evidence>
<evidence type="ECO:0000313" key="4">
    <source>
        <dbReference type="EMBL" id="MCW3807214.1"/>
    </source>
</evidence>
<dbReference type="PANTHER" id="PTHR46429:SF1">
    <property type="entry name" value="23S RRNA (GUANOSINE-2'-O-)-METHYLTRANSFERASE RLMB"/>
    <property type="match status" value="1"/>
</dbReference>
<dbReference type="CDD" id="cd18082">
    <property type="entry name" value="SpoU-like_family"/>
    <property type="match status" value="1"/>
</dbReference>
<dbReference type="InterPro" id="IPR029026">
    <property type="entry name" value="tRNA_m1G_MTases_N"/>
</dbReference>
<organism evidence="4 5">
    <name type="scientific">Plebeiibacterium marinum</name>
    <dbReference type="NCBI Taxonomy" id="2992111"/>
    <lineage>
        <taxon>Bacteria</taxon>
        <taxon>Pseudomonadati</taxon>
        <taxon>Bacteroidota</taxon>
        <taxon>Bacteroidia</taxon>
        <taxon>Marinilabiliales</taxon>
        <taxon>Marinilabiliaceae</taxon>
        <taxon>Plebeiibacterium</taxon>
    </lineage>
</organism>
<dbReference type="SUPFAM" id="SSF75217">
    <property type="entry name" value="alpha/beta knot"/>
    <property type="match status" value="1"/>
</dbReference>